<name>A0A1G8JQJ3_9RHOB</name>
<proteinExistence type="predicted"/>
<dbReference type="RefSeq" id="WP_090027539.1">
    <property type="nucleotide sequence ID" value="NZ_FNEB01000002.1"/>
</dbReference>
<feature type="chain" id="PRO_5011758644" description="Secreted protein" evidence="1">
    <location>
        <begin position="25"/>
        <end position="126"/>
    </location>
</feature>
<dbReference type="STRING" id="490829.SAMN05421850_102239"/>
<gene>
    <name evidence="2" type="ORF">SAMN05421850_102239</name>
</gene>
<evidence type="ECO:0000313" key="3">
    <source>
        <dbReference type="Proteomes" id="UP000199340"/>
    </source>
</evidence>
<keyword evidence="3" id="KW-1185">Reference proteome</keyword>
<dbReference type="OrthoDB" id="573055at2"/>
<evidence type="ECO:0008006" key="4">
    <source>
        <dbReference type="Google" id="ProtNLM"/>
    </source>
</evidence>
<protein>
    <recommendedName>
        <fullName evidence="4">Secreted protein</fullName>
    </recommendedName>
</protein>
<sequence>MKHHLLSLTLVAAGFGAAIHPALADGPVIERVEAEPNGMGWRFDVTLSHPDTGWDHYADGWEILTPEGKSLGMRKLHHPHVDEQPFTRSLSNIMIPDGLREVTVRARCSVDGWTGEPVTVALTPGG</sequence>
<evidence type="ECO:0000256" key="1">
    <source>
        <dbReference type="SAM" id="SignalP"/>
    </source>
</evidence>
<accession>A0A1G8JQJ3</accession>
<dbReference type="EMBL" id="FNEB01000002">
    <property type="protein sequence ID" value="SDI33524.1"/>
    <property type="molecule type" value="Genomic_DNA"/>
</dbReference>
<evidence type="ECO:0000313" key="2">
    <source>
        <dbReference type="EMBL" id="SDI33524.1"/>
    </source>
</evidence>
<keyword evidence="1" id="KW-0732">Signal</keyword>
<feature type="signal peptide" evidence="1">
    <location>
        <begin position="1"/>
        <end position="24"/>
    </location>
</feature>
<reference evidence="2 3" key="1">
    <citation type="submission" date="2016-10" db="EMBL/GenBank/DDBJ databases">
        <authorList>
            <person name="de Groot N.N."/>
        </authorList>
    </citation>
    <scope>NUCLEOTIDE SEQUENCE [LARGE SCALE GENOMIC DNA]</scope>
    <source>
        <strain evidence="2 3">DSM 28010</strain>
    </source>
</reference>
<organism evidence="2 3">
    <name type="scientific">Lutimaribacter saemankumensis</name>
    <dbReference type="NCBI Taxonomy" id="490829"/>
    <lineage>
        <taxon>Bacteria</taxon>
        <taxon>Pseudomonadati</taxon>
        <taxon>Pseudomonadota</taxon>
        <taxon>Alphaproteobacteria</taxon>
        <taxon>Rhodobacterales</taxon>
        <taxon>Roseobacteraceae</taxon>
        <taxon>Lutimaribacter</taxon>
    </lineage>
</organism>
<dbReference type="Proteomes" id="UP000199340">
    <property type="component" value="Unassembled WGS sequence"/>
</dbReference>
<dbReference type="AlphaFoldDB" id="A0A1G8JQJ3"/>